<dbReference type="Proteomes" id="UP000033187">
    <property type="component" value="Chromosome 1"/>
</dbReference>
<sequence length="97" mass="10971">MTTLQASSQAQLRQFIEQIERLEEEKKAIAGDIKDKFLEAKATGFDVKAMRKIISLRKKSKTERQEEDGILEVYMHALGMLDELPSDEAVDALMAAE</sequence>
<dbReference type="OrthoDB" id="9813793at2"/>
<evidence type="ECO:0000259" key="2">
    <source>
        <dbReference type="Pfam" id="PF10073"/>
    </source>
</evidence>
<dbReference type="Pfam" id="PF10073">
    <property type="entry name" value="GapR_DNA-bd"/>
    <property type="match status" value="1"/>
</dbReference>
<evidence type="ECO:0000256" key="1">
    <source>
        <dbReference type="SAM" id="Coils"/>
    </source>
</evidence>
<feature type="coiled-coil region" evidence="1">
    <location>
        <begin position="5"/>
        <end position="32"/>
    </location>
</feature>
<feature type="domain" description="GapR-like DNA-binding" evidence="2">
    <location>
        <begin position="9"/>
        <end position="79"/>
    </location>
</feature>
<keyword evidence="4" id="KW-1185">Reference proteome</keyword>
<organism evidence="3 4">
    <name type="scientific">Candidatus Filomicrobium marinum</name>
    <dbReference type="NCBI Taxonomy" id="1608628"/>
    <lineage>
        <taxon>Bacteria</taxon>
        <taxon>Pseudomonadati</taxon>
        <taxon>Pseudomonadota</taxon>
        <taxon>Alphaproteobacteria</taxon>
        <taxon>Hyphomicrobiales</taxon>
        <taxon>Hyphomicrobiaceae</taxon>
        <taxon>Filomicrobium</taxon>
    </lineage>
</organism>
<dbReference type="EMBL" id="LN829119">
    <property type="protein sequence ID" value="CPR19811.1"/>
    <property type="molecule type" value="Genomic_DNA"/>
</dbReference>
<reference evidence="4" key="1">
    <citation type="submission" date="2015-02" db="EMBL/GenBank/DDBJ databases">
        <authorList>
            <person name="Chooi Y.-H."/>
        </authorList>
    </citation>
    <scope>NUCLEOTIDE SEQUENCE [LARGE SCALE GENOMIC DNA]</scope>
    <source>
        <strain evidence="4">strain Y</strain>
    </source>
</reference>
<dbReference type="KEGG" id="fiy:BN1229_v1_2330"/>
<dbReference type="AlphaFoldDB" id="A0A0D6JGT0"/>
<protein>
    <recommendedName>
        <fullName evidence="2">GapR-like DNA-binding domain-containing protein</fullName>
    </recommendedName>
</protein>
<dbReference type="InterPro" id="IPR046367">
    <property type="entry name" value="GapR-like_DNA-bd"/>
</dbReference>
<dbReference type="GO" id="GO:0003677">
    <property type="term" value="F:DNA binding"/>
    <property type="evidence" value="ECO:0007669"/>
    <property type="project" value="InterPro"/>
</dbReference>
<gene>
    <name evidence="3" type="ORF">YBN1229_v1_2330</name>
</gene>
<name>A0A0D6JGT0_9HYPH</name>
<evidence type="ECO:0000313" key="3">
    <source>
        <dbReference type="EMBL" id="CPR19811.1"/>
    </source>
</evidence>
<accession>A0A0D6JGT0</accession>
<dbReference type="NCBIfam" id="NF010247">
    <property type="entry name" value="PRK13694.1"/>
    <property type="match status" value="1"/>
</dbReference>
<proteinExistence type="predicted"/>
<keyword evidence="1" id="KW-0175">Coiled coil</keyword>
<dbReference type="RefSeq" id="WP_046478288.1">
    <property type="nucleotide sequence ID" value="NZ_LN829118.1"/>
</dbReference>
<dbReference type="KEGG" id="fil:BN1229_v1_2329"/>
<evidence type="ECO:0000313" key="4">
    <source>
        <dbReference type="Proteomes" id="UP000033187"/>
    </source>
</evidence>